<dbReference type="InterPro" id="IPR001810">
    <property type="entry name" value="F-box_dom"/>
</dbReference>
<accession>A0A1S3X2F8</accession>
<dbReference type="STRING" id="4097.A0A1S3X2F8"/>
<dbReference type="InterPro" id="IPR055411">
    <property type="entry name" value="LRR_FXL15/At3g58940/PEG3-like"/>
</dbReference>
<dbReference type="PANTHER" id="PTHR31639:SF243">
    <property type="entry name" value="F-BOX DOMAIN-CONTAINING PROTEIN"/>
    <property type="match status" value="1"/>
</dbReference>
<gene>
    <name evidence="2" type="primary">LOC107760357</name>
</gene>
<dbReference type="PROSITE" id="PS50181">
    <property type="entry name" value="FBOX"/>
    <property type="match status" value="1"/>
</dbReference>
<dbReference type="Pfam" id="PF00646">
    <property type="entry name" value="F-box"/>
    <property type="match status" value="1"/>
</dbReference>
<dbReference type="AlphaFoldDB" id="A0A1S3X2F8"/>
<name>A0A1S3X2F8_TOBAC</name>
<protein>
    <submittedName>
        <fullName evidence="2">F-box protein At4g09920-like</fullName>
    </submittedName>
</protein>
<dbReference type="PANTHER" id="PTHR31639">
    <property type="entry name" value="F-BOX PROTEIN-LIKE"/>
    <property type="match status" value="1"/>
</dbReference>
<dbReference type="InterPro" id="IPR053781">
    <property type="entry name" value="F-box_AtFBL13-like"/>
</dbReference>
<dbReference type="RefSeq" id="XP_016433878.1">
    <property type="nucleotide sequence ID" value="XM_016578392.1"/>
</dbReference>
<dbReference type="SUPFAM" id="SSF81383">
    <property type="entry name" value="F-box domain"/>
    <property type="match status" value="1"/>
</dbReference>
<sequence length="360" mass="40973">MIGDLPNDILHRVLELIPIQDAAKTSILSKRWTQIWSTQPHLVFDRHFFQYVSNKDASVASIIHKILMQHTGNILGFHLMSKTHELSQSDVDQCIIFVSKQGIQKLTLDLAKSNAGKYRLPCRIFTCSTLTHLKLSRCIFKVPDGTQFPNLVCLELNRSEVDRRRGSEGSLILPMLEILKLRCCIGVSRVNIFAPKIENLSIVSSYTVTFQCFNVNPIFTSIKHLCFNGTSLEVDETLSQTTKLLSYLSREENHVNEALRMIRTVRLRKFKGSSTEMYLIKVLLAHSPRLEWLIIEQCEKTNATSCKAHLWELISFHRASPIAVISCEEQLQSLYSCGELTYTVSKGTDIDLFPLLFLGL</sequence>
<feature type="domain" description="F-box" evidence="1">
    <location>
        <begin position="1"/>
        <end position="47"/>
    </location>
</feature>
<dbReference type="Pfam" id="PF24758">
    <property type="entry name" value="LRR_At5g56370"/>
    <property type="match status" value="1"/>
</dbReference>
<evidence type="ECO:0000259" key="1">
    <source>
        <dbReference type="PROSITE" id="PS50181"/>
    </source>
</evidence>
<dbReference type="InterPro" id="IPR036047">
    <property type="entry name" value="F-box-like_dom_sf"/>
</dbReference>
<dbReference type="OMA" id="CRIFTCS"/>
<dbReference type="KEGG" id="nta:107760357"/>
<proteinExistence type="predicted"/>
<evidence type="ECO:0000313" key="2">
    <source>
        <dbReference type="RefSeq" id="XP_016433878.1"/>
    </source>
</evidence>
<dbReference type="CDD" id="cd22160">
    <property type="entry name" value="F-box_AtFBL13-like"/>
    <property type="match status" value="1"/>
</dbReference>
<dbReference type="OrthoDB" id="1282595at2759"/>
<organism evidence="2">
    <name type="scientific">Nicotiana tabacum</name>
    <name type="common">Common tobacco</name>
    <dbReference type="NCBI Taxonomy" id="4097"/>
    <lineage>
        <taxon>Eukaryota</taxon>
        <taxon>Viridiplantae</taxon>
        <taxon>Streptophyta</taxon>
        <taxon>Embryophyta</taxon>
        <taxon>Tracheophyta</taxon>
        <taxon>Spermatophyta</taxon>
        <taxon>Magnoliopsida</taxon>
        <taxon>eudicotyledons</taxon>
        <taxon>Gunneridae</taxon>
        <taxon>Pentapetalae</taxon>
        <taxon>asterids</taxon>
        <taxon>lamiids</taxon>
        <taxon>Solanales</taxon>
        <taxon>Solanaceae</taxon>
        <taxon>Nicotianoideae</taxon>
        <taxon>Nicotianeae</taxon>
        <taxon>Nicotiana</taxon>
    </lineage>
</organism>
<dbReference type="SUPFAM" id="SSF52058">
    <property type="entry name" value="L domain-like"/>
    <property type="match status" value="1"/>
</dbReference>
<reference evidence="2" key="1">
    <citation type="submission" date="2025-08" db="UniProtKB">
        <authorList>
            <consortium name="RefSeq"/>
        </authorList>
    </citation>
    <scope>IDENTIFICATION</scope>
</reference>
<dbReference type="PaxDb" id="4097-A0A1S3X2F8"/>